<name>A0A401IEK6_APHSA</name>
<feature type="coiled-coil region" evidence="1">
    <location>
        <begin position="678"/>
        <end position="719"/>
    </location>
</feature>
<feature type="compositionally biased region" description="Low complexity" evidence="2">
    <location>
        <begin position="427"/>
        <end position="439"/>
    </location>
</feature>
<dbReference type="EMBL" id="BDQK01000003">
    <property type="protein sequence ID" value="GBF79703.1"/>
    <property type="molecule type" value="Genomic_DNA"/>
</dbReference>
<evidence type="ECO:0000313" key="3">
    <source>
        <dbReference type="EMBL" id="GBF79703.1"/>
    </source>
</evidence>
<feature type="compositionally biased region" description="Pro residues" evidence="2">
    <location>
        <begin position="406"/>
        <end position="415"/>
    </location>
</feature>
<evidence type="ECO:0000256" key="2">
    <source>
        <dbReference type="SAM" id="MobiDB-lite"/>
    </source>
</evidence>
<feature type="compositionally biased region" description="Low complexity" evidence="2">
    <location>
        <begin position="262"/>
        <end position="278"/>
    </location>
</feature>
<reference evidence="4" key="1">
    <citation type="submission" date="2017-05" db="EMBL/GenBank/DDBJ databases">
        <title>Physiological properties and genetic analysis related to exopolysaccharide production of fresh-water unicellular cyanobacterium Aphanothece sacrum, Suizenji Nori, that has been cultured as a food source in Japan.</title>
        <authorList>
            <person name="Kanesaki Y."/>
            <person name="Yoshikawa S."/>
            <person name="Ohki K."/>
        </authorList>
    </citation>
    <scope>NUCLEOTIDE SEQUENCE [LARGE SCALE GENOMIC DNA]</scope>
    <source>
        <strain evidence="4">FPU1</strain>
    </source>
</reference>
<feature type="region of interest" description="Disordered" evidence="2">
    <location>
        <begin position="1"/>
        <end position="23"/>
    </location>
</feature>
<evidence type="ECO:0000313" key="4">
    <source>
        <dbReference type="Proteomes" id="UP000287247"/>
    </source>
</evidence>
<feature type="compositionally biased region" description="Pro residues" evidence="2">
    <location>
        <begin position="279"/>
        <end position="314"/>
    </location>
</feature>
<keyword evidence="1" id="KW-0175">Coiled coil</keyword>
<organism evidence="3 4">
    <name type="scientific">Aphanothece sacrum FPU1</name>
    <dbReference type="NCBI Taxonomy" id="1920663"/>
    <lineage>
        <taxon>Bacteria</taxon>
        <taxon>Bacillati</taxon>
        <taxon>Cyanobacteriota</taxon>
        <taxon>Cyanophyceae</taxon>
        <taxon>Oscillatoriophycideae</taxon>
        <taxon>Chroococcales</taxon>
        <taxon>Aphanothecaceae</taxon>
        <taxon>Aphanothece</taxon>
    </lineage>
</organism>
<protein>
    <submittedName>
        <fullName evidence="3">Uncharacterized protein</fullName>
    </submittedName>
</protein>
<evidence type="ECO:0000256" key="1">
    <source>
        <dbReference type="SAM" id="Coils"/>
    </source>
</evidence>
<feature type="compositionally biased region" description="Low complexity" evidence="2">
    <location>
        <begin position="366"/>
        <end position="395"/>
    </location>
</feature>
<feature type="compositionally biased region" description="Low complexity" evidence="2">
    <location>
        <begin position="315"/>
        <end position="347"/>
    </location>
</feature>
<dbReference type="AlphaFoldDB" id="A0A401IEK6"/>
<gene>
    <name evidence="3" type="ORF">AsFPU1_1102</name>
</gene>
<dbReference type="Proteomes" id="UP000287247">
    <property type="component" value="Unassembled WGS sequence"/>
</dbReference>
<proteinExistence type="predicted"/>
<accession>A0A401IEK6</accession>
<comment type="caution">
    <text evidence="3">The sequence shown here is derived from an EMBL/GenBank/DDBJ whole genome shotgun (WGS) entry which is preliminary data.</text>
</comment>
<sequence>MGKGFSQPQLPPAGGTTPPYGVNVKPNTFTNIPPNRGPAIDFAGKSAKGNFNGGGGPIGRGRGVGGNGRVFAIVESFAVGLAIGNIIYKEAENPDSIVFKGIDAIDRKLRGGNQVKLNKSPKVESRGGVQISPDILPFYGGQVPDQQYIVNFQRIDCEVLVNGKWEGGYSAYNQGILVTGPISAVGVKNDSPTAELYIYAVGKNGEISSRGLSFGMLNRNPPVRGIPAGIEIFRVDGTSQQVDRAQGGNPQPTQIGTSEPRTTIINNTTNNTTNITNNYPPPFAEPEPPPKPWLPPPSIKPTPEPNKAPSPAGSPNPGSSSGSSPGSSSGSSPSGSPTSSPFGSPTGSPNPAPGNYPAPSGSTTLSPAPKISSGSASGSSGPQALPAPVAPAPFAEPEKPSNLPFPLFPLAPPVTSPNTSTTDSLKPVTPSGQPQTTPQTERERQGLPVPDSGGSCCALPAIQTGNNRILERLNGLNNAAQDALLLEVLNRLGPQVQGGLSGWLGRFSRSIRLDRVLSVLQFMLVLHNAGMLSRSLLDSISYLIDSAGQAFGLKDEDDNPINLTATIGSSVSSFLEGILGTELYSGLSYNWKKLSAIYTSAVNVYQLTTNSMAGIAEGLETVGNYTGKIGNALKRGGVIIENAYQWMDETLSIKSGKFAAIQKITDGISQADSIVNDLTSVTEEIIETKDNIKQIQTEFKTIQDNLKDKEKTKLEKENKARTDSLGPNIARENLLEAPEKDVTTN</sequence>
<feature type="region of interest" description="Disordered" evidence="2">
    <location>
        <begin position="240"/>
        <end position="452"/>
    </location>
</feature>
<feature type="compositionally biased region" description="Polar residues" evidence="2">
    <location>
        <begin position="240"/>
        <end position="261"/>
    </location>
</feature>
<keyword evidence="4" id="KW-1185">Reference proteome</keyword>